<evidence type="ECO:0000313" key="2">
    <source>
        <dbReference type="Proteomes" id="UP000305423"/>
    </source>
</evidence>
<comment type="caution">
    <text evidence="1">The sequence shown here is derived from an EMBL/GenBank/DDBJ whole genome shotgun (WGS) entry which is preliminary data.</text>
</comment>
<reference evidence="1 2" key="1">
    <citation type="submission" date="2017-12" db="EMBL/GenBank/DDBJ databases">
        <authorList>
            <person name="Paulsen S."/>
            <person name="Gram L.K."/>
        </authorList>
    </citation>
    <scope>NUCLEOTIDE SEQUENCE [LARGE SCALE GENOMIC DNA]</scope>
    <source>
        <strain evidence="1 2">S1607</strain>
    </source>
</reference>
<dbReference type="AlphaFoldDB" id="A0AAQ2ETF3"/>
<gene>
    <name evidence="1" type="ORF">CWB74_12365</name>
</gene>
<evidence type="ECO:0000313" key="1">
    <source>
        <dbReference type="EMBL" id="TMN76478.1"/>
    </source>
</evidence>
<reference evidence="2" key="2">
    <citation type="submission" date="2019-06" db="EMBL/GenBank/DDBJ databases">
        <title>Co-occurence of chitin degradation, pigmentation and bioactivity in marine Pseudoalteromonas.</title>
        <authorList>
            <person name="Sonnenschein E.C."/>
            <person name="Bech P.K."/>
        </authorList>
    </citation>
    <scope>NUCLEOTIDE SEQUENCE [LARGE SCALE GENOMIC DNA]</scope>
    <source>
        <strain evidence="2">S1607</strain>
    </source>
</reference>
<dbReference type="Proteomes" id="UP000305423">
    <property type="component" value="Unassembled WGS sequence"/>
</dbReference>
<protein>
    <submittedName>
        <fullName evidence="1">Uncharacterized protein</fullName>
    </submittedName>
</protein>
<organism evidence="1 2">
    <name type="scientific">Pseudoalteromonas piscicida</name>
    <dbReference type="NCBI Taxonomy" id="43662"/>
    <lineage>
        <taxon>Bacteria</taxon>
        <taxon>Pseudomonadati</taxon>
        <taxon>Pseudomonadota</taxon>
        <taxon>Gammaproteobacteria</taxon>
        <taxon>Alteromonadales</taxon>
        <taxon>Pseudoalteromonadaceae</taxon>
        <taxon>Pseudoalteromonas</taxon>
    </lineage>
</organism>
<dbReference type="EMBL" id="PNEL01000030">
    <property type="protein sequence ID" value="TMN76478.1"/>
    <property type="molecule type" value="Genomic_DNA"/>
</dbReference>
<name>A0AAQ2ETF3_PSEO7</name>
<accession>A0AAQ2ETF3</accession>
<sequence length="83" mass="9402">MDYSATTDSFYYMNHCQHCKAPLGDFFMHSEPEGAFFLSVIEMSADISITRLKESGFVKVSASESYGVIEYILENGQVKEFQP</sequence>
<proteinExistence type="predicted"/>